<accession>A0A316GD41</accession>
<dbReference type="InterPro" id="IPR001296">
    <property type="entry name" value="Glyco_trans_1"/>
</dbReference>
<dbReference type="AlphaFoldDB" id="A0A316GD41"/>
<dbReference type="GO" id="GO:0016757">
    <property type="term" value="F:glycosyltransferase activity"/>
    <property type="evidence" value="ECO:0007669"/>
    <property type="project" value="InterPro"/>
</dbReference>
<protein>
    <submittedName>
        <fullName evidence="2">Glycosyl transferase family 1</fullName>
    </submittedName>
</protein>
<dbReference type="Proteomes" id="UP000245390">
    <property type="component" value="Unassembled WGS sequence"/>
</dbReference>
<dbReference type="CDD" id="cd03801">
    <property type="entry name" value="GT4_PimA-like"/>
    <property type="match status" value="1"/>
</dbReference>
<evidence type="ECO:0000259" key="1">
    <source>
        <dbReference type="Pfam" id="PF00534"/>
    </source>
</evidence>
<comment type="caution">
    <text evidence="2">The sequence shown here is derived from an EMBL/GenBank/DDBJ whole genome shotgun (WGS) entry which is preliminary data.</text>
</comment>
<feature type="domain" description="Glycosyl transferase family 1" evidence="1">
    <location>
        <begin position="174"/>
        <end position="301"/>
    </location>
</feature>
<sequence length="350" mass="38654">MRVAILDPNAPRPYTTDPASLIGLGGTEMTIADVAHGLARDVRLEIHQAARTASSCISGVWFTPYAWKAKVRAETIVVINSWKAAVACRKVNPDARMLLWLHNVPGRHNRRMGEALREADVTIVCVSASHARSLRAFLGRSAPKITHVYNPIPDDLRPLGLSHDPDLLFFASAPHKGLCEVFQNFRAVRDAFPTMTLAVADPAYMRWDCGPVPDGVRMVGRQDKARLWEVMERSLCLFCPQTTFAETFGIVLAEANAVGCPVLTHGGLGANDEVVSSRQQCIDCTDMDAMIATIGRWRESRPKVSGRSDFRLSSVLEDWRTLLQIDDKPSPRLHESSRRGSMPVYLGAAE</sequence>
<gene>
    <name evidence="2" type="ORF">C8D95_101630</name>
</gene>
<organism evidence="2 3">
    <name type="scientific">Silicimonas algicola</name>
    <dbReference type="NCBI Taxonomy" id="1826607"/>
    <lineage>
        <taxon>Bacteria</taxon>
        <taxon>Pseudomonadati</taxon>
        <taxon>Pseudomonadota</taxon>
        <taxon>Alphaproteobacteria</taxon>
        <taxon>Rhodobacterales</taxon>
        <taxon>Paracoccaceae</taxon>
    </lineage>
</organism>
<dbReference type="Pfam" id="PF00534">
    <property type="entry name" value="Glycos_transf_1"/>
    <property type="match status" value="1"/>
</dbReference>
<keyword evidence="3" id="KW-1185">Reference proteome</keyword>
<evidence type="ECO:0000313" key="3">
    <source>
        <dbReference type="Proteomes" id="UP000245390"/>
    </source>
</evidence>
<keyword evidence="2" id="KW-0808">Transferase</keyword>
<name>A0A316GD41_9RHOB</name>
<evidence type="ECO:0000313" key="2">
    <source>
        <dbReference type="EMBL" id="PWK58814.1"/>
    </source>
</evidence>
<dbReference type="Gene3D" id="3.40.50.2000">
    <property type="entry name" value="Glycogen Phosphorylase B"/>
    <property type="match status" value="2"/>
</dbReference>
<dbReference type="SUPFAM" id="SSF53756">
    <property type="entry name" value="UDP-Glycosyltransferase/glycogen phosphorylase"/>
    <property type="match status" value="1"/>
</dbReference>
<reference evidence="2 3" key="1">
    <citation type="submission" date="2018-05" db="EMBL/GenBank/DDBJ databases">
        <title>Genomic Encyclopedia of Type Strains, Phase IV (KMG-IV): sequencing the most valuable type-strain genomes for metagenomic binning, comparative biology and taxonomic classification.</title>
        <authorList>
            <person name="Goeker M."/>
        </authorList>
    </citation>
    <scope>NUCLEOTIDE SEQUENCE [LARGE SCALE GENOMIC DNA]</scope>
    <source>
        <strain evidence="2 3">DSM 103371</strain>
    </source>
</reference>
<dbReference type="PANTHER" id="PTHR12526:SF584">
    <property type="entry name" value="GLYCOSYLTRANSFERASE"/>
    <property type="match status" value="1"/>
</dbReference>
<dbReference type="EMBL" id="QGGV01000001">
    <property type="protein sequence ID" value="PWK58814.1"/>
    <property type="molecule type" value="Genomic_DNA"/>
</dbReference>
<proteinExistence type="predicted"/>
<dbReference type="PANTHER" id="PTHR12526">
    <property type="entry name" value="GLYCOSYLTRANSFERASE"/>
    <property type="match status" value="1"/>
</dbReference>